<dbReference type="InterPro" id="IPR050852">
    <property type="entry name" value="Queuine_tRNA-ribosyltrfase"/>
</dbReference>
<proteinExistence type="predicted"/>
<accession>A0AAV2SL41</accession>
<dbReference type="AlphaFoldDB" id="A0AAV2SL41"/>
<evidence type="ECO:0000259" key="1">
    <source>
        <dbReference type="Pfam" id="PF01702"/>
    </source>
</evidence>
<name>A0AAV2SL41_MEGNR</name>
<evidence type="ECO:0000313" key="3">
    <source>
        <dbReference type="Proteomes" id="UP001497623"/>
    </source>
</evidence>
<dbReference type="PANTHER" id="PTHR46064">
    <property type="entry name" value="QUEUINE TRNA-RIBOSYLTRANSFERASE ACCESSORY SUBUNIT 2"/>
    <property type="match status" value="1"/>
</dbReference>
<dbReference type="Gene3D" id="3.20.20.105">
    <property type="entry name" value="Queuine tRNA-ribosyltransferase-like"/>
    <property type="match status" value="1"/>
</dbReference>
<dbReference type="SUPFAM" id="SSF51713">
    <property type="entry name" value="tRNA-guanine transglycosylase"/>
    <property type="match status" value="1"/>
</dbReference>
<dbReference type="Proteomes" id="UP001497623">
    <property type="component" value="Unassembled WGS sequence"/>
</dbReference>
<feature type="domain" description="tRNA-guanine(15) transglycosylase-like" evidence="1">
    <location>
        <begin position="71"/>
        <end position="116"/>
    </location>
</feature>
<dbReference type="InterPro" id="IPR002616">
    <property type="entry name" value="tRNA_ribo_trans-like"/>
</dbReference>
<dbReference type="Pfam" id="PF01702">
    <property type="entry name" value="TGT"/>
    <property type="match status" value="1"/>
</dbReference>
<dbReference type="GO" id="GO:0006400">
    <property type="term" value="P:tRNA modification"/>
    <property type="evidence" value="ECO:0007669"/>
    <property type="project" value="InterPro"/>
</dbReference>
<sequence>MPGEVLTNMAQAQFNGRAIGSLLKSKRSHNSLTNKKKREIILKKESGTLVKDQVINVYNNSDNKVLYEWLKLRRLFAHKDPILPGCMCHTCQNFSCSYIHHLLNTKELLAPVLLMIYLNDRILFLKSCKMVRI</sequence>
<dbReference type="InterPro" id="IPR036511">
    <property type="entry name" value="TGT-like_sf"/>
</dbReference>
<keyword evidence="3" id="KW-1185">Reference proteome</keyword>
<dbReference type="PANTHER" id="PTHR46064:SF1">
    <property type="entry name" value="QUEUINE TRNA-RIBOSYLTRANSFERASE ACCESSORY SUBUNIT 2"/>
    <property type="match status" value="1"/>
</dbReference>
<protein>
    <recommendedName>
        <fullName evidence="1">tRNA-guanine(15) transglycosylase-like domain-containing protein</fullName>
    </recommendedName>
</protein>
<feature type="non-terminal residue" evidence="2">
    <location>
        <position position="133"/>
    </location>
</feature>
<comment type="caution">
    <text evidence="2">The sequence shown here is derived from an EMBL/GenBank/DDBJ whole genome shotgun (WGS) entry which is preliminary data.</text>
</comment>
<reference evidence="2 3" key="1">
    <citation type="submission" date="2024-05" db="EMBL/GenBank/DDBJ databases">
        <authorList>
            <person name="Wallberg A."/>
        </authorList>
    </citation>
    <scope>NUCLEOTIDE SEQUENCE [LARGE SCALE GENOMIC DNA]</scope>
</reference>
<dbReference type="EMBL" id="CAXKWB010075966">
    <property type="protein sequence ID" value="CAL4199881.1"/>
    <property type="molecule type" value="Genomic_DNA"/>
</dbReference>
<gene>
    <name evidence="2" type="ORF">MNOR_LOCUS37484</name>
</gene>
<organism evidence="2 3">
    <name type="scientific">Meganyctiphanes norvegica</name>
    <name type="common">Northern krill</name>
    <name type="synonym">Thysanopoda norvegica</name>
    <dbReference type="NCBI Taxonomy" id="48144"/>
    <lineage>
        <taxon>Eukaryota</taxon>
        <taxon>Metazoa</taxon>
        <taxon>Ecdysozoa</taxon>
        <taxon>Arthropoda</taxon>
        <taxon>Crustacea</taxon>
        <taxon>Multicrustacea</taxon>
        <taxon>Malacostraca</taxon>
        <taxon>Eumalacostraca</taxon>
        <taxon>Eucarida</taxon>
        <taxon>Euphausiacea</taxon>
        <taxon>Euphausiidae</taxon>
        <taxon>Meganyctiphanes</taxon>
    </lineage>
</organism>
<evidence type="ECO:0000313" key="2">
    <source>
        <dbReference type="EMBL" id="CAL4199881.1"/>
    </source>
</evidence>